<reference evidence="2" key="1">
    <citation type="journal article" date="2012" name="Science">
        <title>Fermentation, hydrogen, and sulfur metabolism in multiple uncultivated bacterial phyla.</title>
        <authorList>
            <person name="Wrighton K.C."/>
            <person name="Thomas B.C."/>
            <person name="Sharon I."/>
            <person name="Miller C.S."/>
            <person name="Castelle C.J."/>
            <person name="VerBerkmoes N.C."/>
            <person name="Wilkins M.J."/>
            <person name="Hettich R.L."/>
            <person name="Lipton M.S."/>
            <person name="Williams K.H."/>
            <person name="Long P.E."/>
            <person name="Banfield J.F."/>
        </authorList>
    </citation>
    <scope>NUCLEOTIDE SEQUENCE [LARGE SCALE GENOMIC DNA]</scope>
</reference>
<proteinExistence type="predicted"/>
<feature type="transmembrane region" description="Helical" evidence="1">
    <location>
        <begin position="254"/>
        <end position="272"/>
    </location>
</feature>
<keyword evidence="1" id="KW-1133">Transmembrane helix</keyword>
<organism evidence="2">
    <name type="scientific">uncultured bacterium</name>
    <name type="common">gcode 4</name>
    <dbReference type="NCBI Taxonomy" id="1234023"/>
    <lineage>
        <taxon>Bacteria</taxon>
        <taxon>environmental samples</taxon>
    </lineage>
</organism>
<feature type="transmembrane region" description="Helical" evidence="1">
    <location>
        <begin position="184"/>
        <end position="205"/>
    </location>
</feature>
<sequence length="350" mass="40134">MITYQITRFIHSVIRSNKLVHLVDALLEKSHQNENILDDLIVQFKRFLQKGNDEIFEQNRLKYVTYLDDFKTNISDIKNLDKQDSMQVNSLLLEIYEIPKKRNNLLSGFLLYFYLRNHKHLQGEAIFKIIYLYFLIITYRNRLDDSMRANIIKIDDTQLRSLSNLFVSTLHRIRRRYHLPSSRLLVMMSILLCVTVFSAVSWQYVPLISNLQADVTAVGQGTGVSDGFVLGKVAMDSILLGRLTDGVNGTLQGFGLQNILIVALMAVIFQSLRTGFTNLFVNSFLVKTFAAVGTILKIVFHAIFAIYNYVIYKLSTRYIFTAIDFTISRRILPGPALLSLSFVSCIFSSI</sequence>
<name>K1YBG9_9BACT</name>
<comment type="caution">
    <text evidence="2">The sequence shown here is derived from an EMBL/GenBank/DDBJ whole genome shotgun (WGS) entry which is preliminary data.</text>
</comment>
<keyword evidence="1" id="KW-0812">Transmembrane</keyword>
<evidence type="ECO:0000256" key="1">
    <source>
        <dbReference type="SAM" id="Phobius"/>
    </source>
</evidence>
<dbReference type="EMBL" id="AMFJ01034320">
    <property type="protein sequence ID" value="EKD29673.1"/>
    <property type="molecule type" value="Genomic_DNA"/>
</dbReference>
<evidence type="ECO:0000313" key="2">
    <source>
        <dbReference type="EMBL" id="EKD29673.1"/>
    </source>
</evidence>
<keyword evidence="1" id="KW-0472">Membrane</keyword>
<feature type="transmembrane region" description="Helical" evidence="1">
    <location>
        <begin position="284"/>
        <end position="311"/>
    </location>
</feature>
<feature type="transmembrane region" description="Helical" evidence="1">
    <location>
        <begin position="331"/>
        <end position="349"/>
    </location>
</feature>
<gene>
    <name evidence="2" type="ORF">ACD_78C00320G0012</name>
</gene>
<protein>
    <submittedName>
        <fullName evidence="2">Uncharacterized protein</fullName>
    </submittedName>
</protein>
<accession>K1YBG9</accession>
<dbReference type="AlphaFoldDB" id="K1YBG9"/>